<dbReference type="InterPro" id="IPR010982">
    <property type="entry name" value="Lambda_DNA-bd_dom_sf"/>
</dbReference>
<dbReference type="CDD" id="cd00093">
    <property type="entry name" value="HTH_XRE"/>
    <property type="match status" value="1"/>
</dbReference>
<dbReference type="InterPro" id="IPR012296">
    <property type="entry name" value="Nuclease_put_TT1808"/>
</dbReference>
<dbReference type="Gene3D" id="1.10.260.40">
    <property type="entry name" value="lambda repressor-like DNA-binding domains"/>
    <property type="match status" value="1"/>
</dbReference>
<evidence type="ECO:0000313" key="3">
    <source>
        <dbReference type="Proteomes" id="UP001652431"/>
    </source>
</evidence>
<dbReference type="Proteomes" id="UP001652431">
    <property type="component" value="Unassembled WGS sequence"/>
</dbReference>
<dbReference type="SMART" id="SM00530">
    <property type="entry name" value="HTH_XRE"/>
    <property type="match status" value="1"/>
</dbReference>
<gene>
    <name evidence="2" type="ORF">OCV99_01145</name>
</gene>
<name>A0ABT2RIJ6_9FIRM</name>
<protein>
    <submittedName>
        <fullName evidence="2">Uma2 family endonuclease</fullName>
    </submittedName>
</protein>
<keyword evidence="2" id="KW-0378">Hydrolase</keyword>
<dbReference type="InterPro" id="IPR008538">
    <property type="entry name" value="Uma2"/>
</dbReference>
<comment type="caution">
    <text evidence="2">The sequence shown here is derived from an EMBL/GenBank/DDBJ whole genome shotgun (WGS) entry which is preliminary data.</text>
</comment>
<dbReference type="SUPFAM" id="SSF52980">
    <property type="entry name" value="Restriction endonuclease-like"/>
    <property type="match status" value="1"/>
</dbReference>
<dbReference type="InterPro" id="IPR001387">
    <property type="entry name" value="Cro/C1-type_HTH"/>
</dbReference>
<proteinExistence type="predicted"/>
<keyword evidence="2" id="KW-0255">Endonuclease</keyword>
<keyword evidence="3" id="KW-1185">Reference proteome</keyword>
<dbReference type="RefSeq" id="WP_158367343.1">
    <property type="nucleotide sequence ID" value="NZ_JAOQJU010000001.1"/>
</dbReference>
<dbReference type="SUPFAM" id="SSF47413">
    <property type="entry name" value="lambda repressor-like DNA-binding domains"/>
    <property type="match status" value="1"/>
</dbReference>
<dbReference type="PANTHER" id="PTHR34107">
    <property type="entry name" value="SLL0198 PROTEIN-RELATED"/>
    <property type="match status" value="1"/>
</dbReference>
<dbReference type="Pfam" id="PF01381">
    <property type="entry name" value="HTH_3"/>
    <property type="match status" value="1"/>
</dbReference>
<evidence type="ECO:0000313" key="2">
    <source>
        <dbReference type="EMBL" id="MCU6685171.1"/>
    </source>
</evidence>
<dbReference type="GO" id="GO:0004519">
    <property type="term" value="F:endonuclease activity"/>
    <property type="evidence" value="ECO:0007669"/>
    <property type="project" value="UniProtKB-KW"/>
</dbReference>
<dbReference type="InterPro" id="IPR011335">
    <property type="entry name" value="Restrct_endonuc-II-like"/>
</dbReference>
<reference evidence="2 3" key="1">
    <citation type="journal article" date="2021" name="ISME Commun">
        <title>Automated analysis of genomic sequences facilitates high-throughput and comprehensive description of bacteria.</title>
        <authorList>
            <person name="Hitch T.C.A."/>
        </authorList>
    </citation>
    <scope>NUCLEOTIDE SEQUENCE [LARGE SCALE GENOMIC DNA]</scope>
    <source>
        <strain evidence="2 3">Sanger_03</strain>
    </source>
</reference>
<dbReference type="PANTHER" id="PTHR34107:SF4">
    <property type="entry name" value="SLL1222 PROTEIN"/>
    <property type="match status" value="1"/>
</dbReference>
<dbReference type="Pfam" id="PF05685">
    <property type="entry name" value="Uma2"/>
    <property type="match status" value="1"/>
</dbReference>
<feature type="domain" description="HTH cro/C1-type" evidence="1">
    <location>
        <begin position="9"/>
        <end position="58"/>
    </location>
</feature>
<organism evidence="2 3">
    <name type="scientific">Dorea acetigenes</name>
    <dbReference type="NCBI Taxonomy" id="2981787"/>
    <lineage>
        <taxon>Bacteria</taxon>
        <taxon>Bacillati</taxon>
        <taxon>Bacillota</taxon>
        <taxon>Clostridia</taxon>
        <taxon>Lachnospirales</taxon>
        <taxon>Lachnospiraceae</taxon>
        <taxon>Dorea</taxon>
    </lineage>
</organism>
<dbReference type="Gene3D" id="3.90.1570.10">
    <property type="entry name" value="tt1808, chain A"/>
    <property type="match status" value="1"/>
</dbReference>
<dbReference type="CDD" id="cd06260">
    <property type="entry name" value="DUF820-like"/>
    <property type="match status" value="1"/>
</dbReference>
<dbReference type="EMBL" id="JAOQJU010000001">
    <property type="protein sequence ID" value="MCU6685171.1"/>
    <property type="molecule type" value="Genomic_DNA"/>
</dbReference>
<sequence>MNQIIAEYLKVARKAGGYTEGSMAERLGISRAAYMKYETGEQIPDLEMLCRIGEIFRVGRKEGKRSNPCRVAGMVEESKAQYGCQGEELSIEEYFALERCGEYELVEGRLVHRNAPGYEHQRIALLFSMSLEQYLQEHCSKCVVVPAPFCVVLDEERAVAVQPDISVICRRELIKDDICYGAPDIAVEILSPATAEYDMFEKLALYRKYGVGEYWIVNPGERRVILYDLAADSAPVIASFETSVPSFRIKGFSLRLDEMI</sequence>
<accession>A0ABT2RIJ6</accession>
<evidence type="ECO:0000259" key="1">
    <source>
        <dbReference type="PROSITE" id="PS50943"/>
    </source>
</evidence>
<keyword evidence="2" id="KW-0540">Nuclease</keyword>
<dbReference type="PROSITE" id="PS50943">
    <property type="entry name" value="HTH_CROC1"/>
    <property type="match status" value="1"/>
</dbReference>